<dbReference type="VEuPathDB" id="FungiDB:FOIG_09784"/>
<sequence>MSSIKLIIPREAMFNTSFLSAHGWATTSTSWNILYYTAVAFGVFGFYWLCLVFYRLFLHPLRNVPGPKVAAATSWYEFYQDVILDGHYIKDYPRLHEKYGPIVRMSPNRVHINDPNFYHKVYSTGTKFFKEPAMFRFAGELDALPFIMDPAARKVRRGIVNPMFSPRAIKDFSPLVLQIIKGALKKIGDSYETGKPVSLKRLESNFAMDIVMKLCFGKDMNCTQGKEALVDSMVALPHSFSLIKHFPMLGKVMQSVPTHVLTYIIPGLVEFRNQCAQWANEVRERHQNGVYTDETGRQTVFDAILDAEPDRSTKGLVDEAFSLVIGGTETTVTTITYGVWCILKNPNVEKKMLEELRTVETNSDGLMECQNLMNLPYLTAVIHETLRISSPAPGILTRLVPSGGTRYGNHFLPADVHFRLNSAAFNPLRPNLFPKPEAFMPERWLDNSDKASKKNLIPFSKGPRMCVGLNLSYMEAYVFLGNLIRRFDLSLHDNTPEPLKLRWMTLGD</sequence>
<comment type="cofactor">
    <cofactor evidence="1 6">
        <name>heme</name>
        <dbReference type="ChEBI" id="CHEBI:30413"/>
    </cofactor>
</comment>
<dbReference type="VEuPathDB" id="FungiDB:FOXG_05899"/>
<keyword evidence="8" id="KW-0472">Membrane</keyword>
<dbReference type="InterPro" id="IPR036396">
    <property type="entry name" value="Cyt_P450_sf"/>
</dbReference>
<keyword evidence="7" id="KW-0560">Oxidoreductase</keyword>
<evidence type="ECO:0000313" key="9">
    <source>
        <dbReference type="EMBL" id="RKK79717.1"/>
    </source>
</evidence>
<comment type="similarity">
    <text evidence="2 7">Belongs to the cytochrome P450 family.</text>
</comment>
<dbReference type="VEuPathDB" id="FungiDB:FOZG_07705"/>
<keyword evidence="4 6" id="KW-0479">Metal-binding</keyword>
<dbReference type="VEuPathDB" id="FungiDB:FOMG_11780"/>
<dbReference type="GO" id="GO:0016705">
    <property type="term" value="F:oxidoreductase activity, acting on paired donors, with incorporation or reduction of molecular oxygen"/>
    <property type="evidence" value="ECO:0007669"/>
    <property type="project" value="InterPro"/>
</dbReference>
<evidence type="ECO:0000256" key="4">
    <source>
        <dbReference type="ARBA" id="ARBA00022723"/>
    </source>
</evidence>
<dbReference type="PRINTS" id="PR00385">
    <property type="entry name" value="P450"/>
</dbReference>
<dbReference type="GO" id="GO:0004497">
    <property type="term" value="F:monooxygenase activity"/>
    <property type="evidence" value="ECO:0007669"/>
    <property type="project" value="UniProtKB-KW"/>
</dbReference>
<keyword evidence="5 6" id="KW-0408">Iron</keyword>
<dbReference type="SUPFAM" id="SSF48264">
    <property type="entry name" value="Cytochrome P450"/>
    <property type="match status" value="1"/>
</dbReference>
<keyword evidence="8" id="KW-1133">Transmembrane helix</keyword>
<keyword evidence="3 6" id="KW-0349">Heme</keyword>
<dbReference type="PANTHER" id="PTHR24305">
    <property type="entry name" value="CYTOCHROME P450"/>
    <property type="match status" value="1"/>
</dbReference>
<dbReference type="InterPro" id="IPR001128">
    <property type="entry name" value="Cyt_P450"/>
</dbReference>
<evidence type="ECO:0000256" key="3">
    <source>
        <dbReference type="ARBA" id="ARBA00022617"/>
    </source>
</evidence>
<dbReference type="VEuPathDB" id="FungiDB:FOC1_g10011922"/>
<proteinExistence type="inferred from homology"/>
<evidence type="ECO:0000256" key="2">
    <source>
        <dbReference type="ARBA" id="ARBA00010617"/>
    </source>
</evidence>
<dbReference type="CDD" id="cd11062">
    <property type="entry name" value="CYP58-like"/>
    <property type="match status" value="1"/>
</dbReference>
<keyword evidence="8" id="KW-0812">Transmembrane</keyword>
<dbReference type="VEuPathDB" id="FungiDB:HZS61_013483"/>
<evidence type="ECO:0008006" key="11">
    <source>
        <dbReference type="Google" id="ProtNLM"/>
    </source>
</evidence>
<dbReference type="EMBL" id="MRCX01000031">
    <property type="protein sequence ID" value="RKK79717.1"/>
    <property type="molecule type" value="Genomic_DNA"/>
</dbReference>
<dbReference type="VEuPathDB" id="FungiDB:FOC4_g10005297"/>
<evidence type="ECO:0000256" key="7">
    <source>
        <dbReference type="RuleBase" id="RU000461"/>
    </source>
</evidence>
<dbReference type="GO" id="GO:0005506">
    <property type="term" value="F:iron ion binding"/>
    <property type="evidence" value="ECO:0007669"/>
    <property type="project" value="InterPro"/>
</dbReference>
<dbReference type="Proteomes" id="UP000285084">
    <property type="component" value="Unassembled WGS sequence"/>
</dbReference>
<feature type="transmembrane region" description="Helical" evidence="8">
    <location>
        <begin position="33"/>
        <end position="54"/>
    </location>
</feature>
<dbReference type="AlphaFoldDB" id="A0A420NHI7"/>
<dbReference type="GO" id="GO:0020037">
    <property type="term" value="F:heme binding"/>
    <property type="evidence" value="ECO:0007669"/>
    <property type="project" value="InterPro"/>
</dbReference>
<keyword evidence="7" id="KW-0503">Monooxygenase</keyword>
<protein>
    <recommendedName>
        <fullName evidence="11">Trichodiene oxygenase</fullName>
    </recommendedName>
</protein>
<dbReference type="PROSITE" id="PS00086">
    <property type="entry name" value="CYTOCHROME_P450"/>
    <property type="match status" value="1"/>
</dbReference>
<comment type="caution">
    <text evidence="9">The sequence shown here is derived from an EMBL/GenBank/DDBJ whole genome shotgun (WGS) entry which is preliminary data.</text>
</comment>
<dbReference type="InterPro" id="IPR002401">
    <property type="entry name" value="Cyt_P450_E_grp-I"/>
</dbReference>
<feature type="binding site" description="axial binding residue" evidence="6">
    <location>
        <position position="466"/>
    </location>
    <ligand>
        <name>heme</name>
        <dbReference type="ChEBI" id="CHEBI:30413"/>
    </ligand>
    <ligandPart>
        <name>Fe</name>
        <dbReference type="ChEBI" id="CHEBI:18248"/>
    </ligandPart>
</feature>
<dbReference type="InterPro" id="IPR017972">
    <property type="entry name" value="Cyt_P450_CS"/>
</dbReference>
<dbReference type="InterPro" id="IPR050121">
    <property type="entry name" value="Cytochrome_P450_monoxygenase"/>
</dbReference>
<organism evidence="9 10">
    <name type="scientific">Fusarium oxysporum</name>
    <name type="common">Fusarium vascular wilt</name>
    <dbReference type="NCBI Taxonomy" id="5507"/>
    <lineage>
        <taxon>Eukaryota</taxon>
        <taxon>Fungi</taxon>
        <taxon>Dikarya</taxon>
        <taxon>Ascomycota</taxon>
        <taxon>Pezizomycotina</taxon>
        <taxon>Sordariomycetes</taxon>
        <taxon>Hypocreomycetidae</taxon>
        <taxon>Hypocreales</taxon>
        <taxon>Nectriaceae</taxon>
        <taxon>Fusarium</taxon>
        <taxon>Fusarium oxysporum species complex</taxon>
    </lineage>
</organism>
<evidence type="ECO:0000256" key="6">
    <source>
        <dbReference type="PIRSR" id="PIRSR602401-1"/>
    </source>
</evidence>
<dbReference type="Gene3D" id="1.10.630.10">
    <property type="entry name" value="Cytochrome P450"/>
    <property type="match status" value="1"/>
</dbReference>
<dbReference type="Pfam" id="PF00067">
    <property type="entry name" value="p450"/>
    <property type="match status" value="1"/>
</dbReference>
<evidence type="ECO:0000313" key="10">
    <source>
        <dbReference type="Proteomes" id="UP000285084"/>
    </source>
</evidence>
<reference evidence="9 10" key="1">
    <citation type="journal article" date="2018" name="Sci. Rep.">
        <title>Characterisation of pathogen-specific regions and novel effector candidates in Fusarium oxysporum f. sp. cepae.</title>
        <authorList>
            <person name="Armitage A.D."/>
            <person name="Taylor A."/>
            <person name="Sobczyk M.K."/>
            <person name="Baxter L."/>
            <person name="Greenfield B.P."/>
            <person name="Bates H.J."/>
            <person name="Wilson F."/>
            <person name="Jackson A.C."/>
            <person name="Ott S."/>
            <person name="Harrison R.J."/>
            <person name="Clarkson J.P."/>
        </authorList>
    </citation>
    <scope>NUCLEOTIDE SEQUENCE [LARGE SCALE GENOMIC DNA]</scope>
    <source>
        <strain evidence="9 10">Fo_A13</strain>
    </source>
</reference>
<gene>
    <name evidence="9" type="ORF">BFJ69_g4827</name>
</gene>
<evidence type="ECO:0000256" key="8">
    <source>
        <dbReference type="SAM" id="Phobius"/>
    </source>
</evidence>
<accession>A0A420NHI7</accession>
<evidence type="ECO:0000256" key="1">
    <source>
        <dbReference type="ARBA" id="ARBA00001971"/>
    </source>
</evidence>
<dbReference type="PANTHER" id="PTHR24305:SF210">
    <property type="entry name" value="CYTOCHROME P450 MONOOXYGENASE ASQL-RELATED"/>
    <property type="match status" value="1"/>
</dbReference>
<name>A0A420NHI7_FUSOX</name>
<dbReference type="PRINTS" id="PR00463">
    <property type="entry name" value="EP450I"/>
</dbReference>
<evidence type="ECO:0000256" key="5">
    <source>
        <dbReference type="ARBA" id="ARBA00023004"/>
    </source>
</evidence>